<keyword evidence="5" id="KW-0166">Nematocyst</keyword>
<evidence type="ECO:0000313" key="7">
    <source>
        <dbReference type="Proteomes" id="UP001619887"/>
    </source>
</evidence>
<reference evidence="6 7" key="2">
    <citation type="journal article" date="2024" name="G3 (Bethesda)">
        <title>The genome of the cryopelagic Antarctic bald notothen, Trematomus borchgrevinki.</title>
        <authorList>
            <person name="Rayamajhi N."/>
            <person name="Rivera-Colon A.G."/>
            <person name="Minhas B.F."/>
            <person name="Cheng C.C."/>
            <person name="Catchen J.M."/>
        </authorList>
    </citation>
    <scope>NUCLEOTIDE SEQUENCE [LARGE SCALE GENOMIC DNA]</scope>
    <source>
        <strain evidence="6">AGRC-2024</strain>
    </source>
</reference>
<evidence type="ECO:0000256" key="1">
    <source>
        <dbReference type="ARBA" id="ARBA00004175"/>
    </source>
</evidence>
<organism evidence="6 7">
    <name type="scientific">Pagothenia borchgrevinki</name>
    <name type="common">Bald rockcod</name>
    <name type="synonym">Trematomus borchgrevinki</name>
    <dbReference type="NCBI Taxonomy" id="8213"/>
    <lineage>
        <taxon>Eukaryota</taxon>
        <taxon>Metazoa</taxon>
        <taxon>Chordata</taxon>
        <taxon>Craniata</taxon>
        <taxon>Vertebrata</taxon>
        <taxon>Euteleostomi</taxon>
        <taxon>Actinopterygii</taxon>
        <taxon>Neopterygii</taxon>
        <taxon>Teleostei</taxon>
        <taxon>Neoteleostei</taxon>
        <taxon>Acanthomorphata</taxon>
        <taxon>Eupercaria</taxon>
        <taxon>Perciformes</taxon>
        <taxon>Notothenioidei</taxon>
        <taxon>Nototheniidae</taxon>
        <taxon>Pagothenia</taxon>
    </lineage>
</organism>
<sequence>MDAKEGVEMASSLLDTGWSIGKDVAKALPTHRECKVHITNECSKYTLCNPSVHTESGRCFIPFPPTIRPPATGDAKFAEVPNTASASSLSTSSTITQKI</sequence>
<dbReference type="Gene3D" id="2.60.270.20">
    <property type="entry name" value="Cytolysin/lectin"/>
    <property type="match status" value="1"/>
</dbReference>
<proteinExistence type="predicted"/>
<dbReference type="AlphaFoldDB" id="A0ABD2HGM7"/>
<keyword evidence="3" id="KW-1052">Target cell membrane</keyword>
<protein>
    <submittedName>
        <fullName evidence="6">Uncharacterized protein</fullName>
    </submittedName>
</protein>
<evidence type="ECO:0000256" key="4">
    <source>
        <dbReference type="ARBA" id="ARBA00023298"/>
    </source>
</evidence>
<dbReference type="EMBL" id="JBIYXZ010002069">
    <property type="protein sequence ID" value="KAL3065177.1"/>
    <property type="molecule type" value="Genomic_DNA"/>
</dbReference>
<gene>
    <name evidence="6" type="ORF">OYC64_015372</name>
</gene>
<dbReference type="GO" id="GO:0044218">
    <property type="term" value="C:other organism cell membrane"/>
    <property type="evidence" value="ECO:0007669"/>
    <property type="project" value="UniProtKB-KW"/>
</dbReference>
<keyword evidence="4" id="KW-1053">Target membrane</keyword>
<accession>A0ABD2HGM7</accession>
<reference evidence="6 7" key="1">
    <citation type="journal article" date="2022" name="G3 (Bethesda)">
        <title>Evaluating Illumina-, Nanopore-, and PacBio-based genome assembly strategies with the bald notothen, Trematomus borchgrevinki.</title>
        <authorList>
            <person name="Rayamajhi N."/>
            <person name="Cheng C.C."/>
            <person name="Catchen J.M."/>
        </authorList>
    </citation>
    <scope>NUCLEOTIDE SEQUENCE [LARGE SCALE GENOMIC DNA]</scope>
    <source>
        <strain evidence="6">AGRC-2024</strain>
    </source>
</reference>
<name>A0ABD2HGM7_PAGBO</name>
<keyword evidence="4" id="KW-0472">Membrane</keyword>
<dbReference type="InterPro" id="IPR015926">
    <property type="entry name" value="Cytolysin/lectin"/>
</dbReference>
<dbReference type="GO" id="GO:0042151">
    <property type="term" value="C:nematocyst"/>
    <property type="evidence" value="ECO:0007669"/>
    <property type="project" value="UniProtKB-SubCell"/>
</dbReference>
<keyword evidence="7" id="KW-1185">Reference proteome</keyword>
<comment type="caution">
    <text evidence="6">The sequence shown here is derived from an EMBL/GenBank/DDBJ whole genome shotgun (WGS) entry which is preliminary data.</text>
</comment>
<evidence type="ECO:0000313" key="6">
    <source>
        <dbReference type="EMBL" id="KAL3065177.1"/>
    </source>
</evidence>
<dbReference type="Proteomes" id="UP001619887">
    <property type="component" value="Unassembled WGS sequence"/>
</dbReference>
<evidence type="ECO:0000256" key="3">
    <source>
        <dbReference type="ARBA" id="ARBA00022537"/>
    </source>
</evidence>
<evidence type="ECO:0000256" key="5">
    <source>
        <dbReference type="ARBA" id="ARBA00023331"/>
    </source>
</evidence>
<comment type="subcellular location">
    <subcellularLocation>
        <location evidence="2">Nematocyst</location>
    </subcellularLocation>
    <subcellularLocation>
        <location evidence="1">Target cell membrane</location>
    </subcellularLocation>
</comment>
<evidence type="ECO:0000256" key="2">
    <source>
        <dbReference type="ARBA" id="ARBA00004532"/>
    </source>
</evidence>